<sequence>MTNEIKHISKRKGFEFAVRVVNLARHLQREKKEFVLSKQVLRSGTSIGANIEEARAGESRKDFKSKMSVASKEARETLYWLRLLKETKYLEQHMADSLIRDCEELVSLLTSIVKTTTLASKA</sequence>
<dbReference type="AlphaFoldDB" id="A0A944M787"/>
<dbReference type="NCBIfam" id="TIGR02436">
    <property type="entry name" value="four helix bundle protein"/>
    <property type="match status" value="1"/>
</dbReference>
<dbReference type="InterPro" id="IPR012657">
    <property type="entry name" value="23S_rRNA-intervening_sequence"/>
</dbReference>
<dbReference type="PANTHER" id="PTHR38471:SF2">
    <property type="entry name" value="FOUR HELIX BUNDLE PROTEIN"/>
    <property type="match status" value="1"/>
</dbReference>
<organism evidence="1 2">
    <name type="scientific">Candidatus Thiodiazotropha taylori</name>
    <dbReference type="NCBI Taxonomy" id="2792791"/>
    <lineage>
        <taxon>Bacteria</taxon>
        <taxon>Pseudomonadati</taxon>
        <taxon>Pseudomonadota</taxon>
        <taxon>Gammaproteobacteria</taxon>
        <taxon>Chromatiales</taxon>
        <taxon>Sedimenticolaceae</taxon>
        <taxon>Candidatus Thiodiazotropha</taxon>
    </lineage>
</organism>
<dbReference type="Gene3D" id="1.20.1440.60">
    <property type="entry name" value="23S rRNA-intervening sequence"/>
    <property type="match status" value="1"/>
</dbReference>
<dbReference type="PANTHER" id="PTHR38471">
    <property type="entry name" value="FOUR HELIX BUNDLE PROTEIN"/>
    <property type="match status" value="1"/>
</dbReference>
<gene>
    <name evidence="1" type="ORF">KME65_03905</name>
</gene>
<dbReference type="Proteomes" id="UP000770889">
    <property type="component" value="Unassembled WGS sequence"/>
</dbReference>
<dbReference type="Pfam" id="PF05635">
    <property type="entry name" value="23S_rRNA_IVP"/>
    <property type="match status" value="1"/>
</dbReference>
<comment type="caution">
    <text evidence="1">The sequence shown here is derived from an EMBL/GenBank/DDBJ whole genome shotgun (WGS) entry which is preliminary data.</text>
</comment>
<dbReference type="EMBL" id="JAHHGM010000003">
    <property type="protein sequence ID" value="MBT2988087.1"/>
    <property type="molecule type" value="Genomic_DNA"/>
</dbReference>
<evidence type="ECO:0000313" key="2">
    <source>
        <dbReference type="Proteomes" id="UP000770889"/>
    </source>
</evidence>
<reference evidence="1 2" key="1">
    <citation type="submission" date="2021-05" db="EMBL/GenBank/DDBJ databases">
        <title>Genetic and Functional Diversity in Clade A Lucinid endosymbionts from the Bahamas.</title>
        <authorList>
            <person name="Giani N.M."/>
            <person name="Engel A.S."/>
            <person name="Campbell B.J."/>
        </authorList>
    </citation>
    <scope>NUCLEOTIDE SEQUENCE [LARGE SCALE GENOMIC DNA]</scope>
    <source>
        <strain evidence="1">LUC16012Gg_MoonRockCtena</strain>
    </source>
</reference>
<dbReference type="SUPFAM" id="SSF158446">
    <property type="entry name" value="IVS-encoded protein-like"/>
    <property type="match status" value="1"/>
</dbReference>
<dbReference type="PIRSF" id="PIRSF035652">
    <property type="entry name" value="CHP02436"/>
    <property type="match status" value="1"/>
</dbReference>
<evidence type="ECO:0000313" key="1">
    <source>
        <dbReference type="EMBL" id="MBT2988087.1"/>
    </source>
</evidence>
<accession>A0A944M787</accession>
<name>A0A944M787_9GAMM</name>
<dbReference type="InterPro" id="IPR036583">
    <property type="entry name" value="23S_rRNA_IVS_sf"/>
</dbReference>
<proteinExistence type="predicted"/>
<protein>
    <submittedName>
        <fullName evidence="1">Four helix bundle protein</fullName>
    </submittedName>
</protein>